<evidence type="ECO:0000313" key="2">
    <source>
        <dbReference type="Proteomes" id="UP000694845"/>
    </source>
</evidence>
<sequence length="325" mass="36375">MAPVGLSETCVATRDERDTVEPSTPARQSVDVCFDEQSKRIKLIIRGLSLNRERVSPWNQFQSAGLKRKATSSEDSHSVSPKKARPSLDSNIPDATTTQSKAESDFWVPELGLRCRDRTILTDGDWLTDSHIVAAQQLLHRQFPGLEGLQEPVLGNVLQFKPIVSDGIQVIQNGSNHWVTLRKLGKKVKVMDSKNMGLTRQLTHQVINLCGVDGDGDGEAAGGSSTLEVRLPRMHRQRGSSDCGVFALAYATEVAFQGNPELVVYEQRRLRQHLQECLEFREMRPFPKKACKERTAREIGDRMQIVQKISPRLPYAEPIGHQRST</sequence>
<feature type="region of interest" description="Disordered" evidence="1">
    <location>
        <begin position="61"/>
        <end position="101"/>
    </location>
</feature>
<dbReference type="Gene3D" id="3.40.395.10">
    <property type="entry name" value="Adenoviral Proteinase, Chain A"/>
    <property type="match status" value="1"/>
</dbReference>
<dbReference type="RefSeq" id="XP_022100265.1">
    <property type="nucleotide sequence ID" value="XM_022244573.1"/>
</dbReference>
<organism evidence="2 3">
    <name type="scientific">Acanthaster planci</name>
    <name type="common">Crown-of-thorns starfish</name>
    <dbReference type="NCBI Taxonomy" id="133434"/>
    <lineage>
        <taxon>Eukaryota</taxon>
        <taxon>Metazoa</taxon>
        <taxon>Echinodermata</taxon>
        <taxon>Eleutherozoa</taxon>
        <taxon>Asterozoa</taxon>
        <taxon>Asteroidea</taxon>
        <taxon>Valvatacea</taxon>
        <taxon>Valvatida</taxon>
        <taxon>Acanthasteridae</taxon>
        <taxon>Acanthaster</taxon>
    </lineage>
</organism>
<feature type="region of interest" description="Disordered" evidence="1">
    <location>
        <begin position="1"/>
        <end position="27"/>
    </location>
</feature>
<proteinExistence type="predicted"/>
<dbReference type="Proteomes" id="UP000694845">
    <property type="component" value="Unplaced"/>
</dbReference>
<dbReference type="PANTHER" id="PTHR34718:SF2">
    <property type="entry name" value="PHD-TYPE DOMAIN-CONTAINING PROTEIN"/>
    <property type="match status" value="1"/>
</dbReference>
<dbReference type="InterPro" id="IPR038765">
    <property type="entry name" value="Papain-like_cys_pep_sf"/>
</dbReference>
<name>A0A8B7Z644_ACAPL</name>
<accession>A0A8B7Z644</accession>
<gene>
    <name evidence="3" type="primary">LOC110984395</name>
</gene>
<evidence type="ECO:0000256" key="1">
    <source>
        <dbReference type="SAM" id="MobiDB-lite"/>
    </source>
</evidence>
<dbReference type="PANTHER" id="PTHR34718">
    <property type="entry name" value="PHD-TYPE DOMAIN-CONTAINING PROTEIN"/>
    <property type="match status" value="1"/>
</dbReference>
<protein>
    <submittedName>
        <fullName evidence="3">Uncharacterized protein LOC110984395</fullName>
    </submittedName>
</protein>
<dbReference type="OMA" id="QLTHQVI"/>
<dbReference type="KEGG" id="aplc:110984395"/>
<reference evidence="3" key="1">
    <citation type="submission" date="2025-08" db="UniProtKB">
        <authorList>
            <consortium name="RefSeq"/>
        </authorList>
    </citation>
    <scope>IDENTIFICATION</scope>
</reference>
<dbReference type="SUPFAM" id="SSF54001">
    <property type="entry name" value="Cysteine proteinases"/>
    <property type="match status" value="1"/>
</dbReference>
<evidence type="ECO:0000313" key="3">
    <source>
        <dbReference type="RefSeq" id="XP_022100265.1"/>
    </source>
</evidence>
<dbReference type="GeneID" id="110984395"/>
<dbReference type="OrthoDB" id="7701031at2759"/>
<keyword evidence="2" id="KW-1185">Reference proteome</keyword>
<dbReference type="AlphaFoldDB" id="A0A8B7Z644"/>
<feature type="compositionally biased region" description="Polar residues" evidence="1">
    <location>
        <begin position="88"/>
        <end position="101"/>
    </location>
</feature>